<protein>
    <submittedName>
        <fullName evidence="2">Uncharacterized protein</fullName>
    </submittedName>
</protein>
<organism evidence="2 3">
    <name type="scientific">Gracilibacillus halophilus YIM-C55.5</name>
    <dbReference type="NCBI Taxonomy" id="1308866"/>
    <lineage>
        <taxon>Bacteria</taxon>
        <taxon>Bacillati</taxon>
        <taxon>Bacillota</taxon>
        <taxon>Bacilli</taxon>
        <taxon>Bacillales</taxon>
        <taxon>Bacillaceae</taxon>
        <taxon>Gracilibacillus</taxon>
    </lineage>
</organism>
<dbReference type="STRING" id="1308866.J416_01904"/>
<dbReference type="PATRIC" id="fig|1308866.3.peg.386"/>
<evidence type="ECO:0000313" key="2">
    <source>
        <dbReference type="EMBL" id="ENH98079.1"/>
    </source>
</evidence>
<dbReference type="EMBL" id="APML01000006">
    <property type="protein sequence ID" value="ENH98079.1"/>
    <property type="molecule type" value="Genomic_DNA"/>
</dbReference>
<comment type="caution">
    <text evidence="2">The sequence shown here is derived from an EMBL/GenBank/DDBJ whole genome shotgun (WGS) entry which is preliminary data.</text>
</comment>
<gene>
    <name evidence="2" type="ORF">J416_01904</name>
</gene>
<dbReference type="AlphaFoldDB" id="N4WFR0"/>
<sequence length="114" mass="13904">MGSNLKDDMNIGQNQNDLIEHIKELLQEQNNNYEILRLEMKVQDVRNRLKSLKNKNNEKQQKIIQLEEKIHHMQRKTSMFKRKQRQYQEKYDVLTSRKAWKWTAPIRRIGSILK</sequence>
<evidence type="ECO:0000256" key="1">
    <source>
        <dbReference type="SAM" id="Coils"/>
    </source>
</evidence>
<name>N4WFR0_9BACI</name>
<accession>N4WFR0</accession>
<keyword evidence="3" id="KW-1185">Reference proteome</keyword>
<keyword evidence="1" id="KW-0175">Coiled coil</keyword>
<proteinExistence type="predicted"/>
<evidence type="ECO:0000313" key="3">
    <source>
        <dbReference type="Proteomes" id="UP000012283"/>
    </source>
</evidence>
<dbReference type="Proteomes" id="UP000012283">
    <property type="component" value="Unassembled WGS sequence"/>
</dbReference>
<dbReference type="RefSeq" id="WP_003463548.1">
    <property type="nucleotide sequence ID" value="NZ_APML01000006.1"/>
</dbReference>
<reference evidence="2 3" key="1">
    <citation type="submission" date="2013-03" db="EMBL/GenBank/DDBJ databases">
        <title>Draft genome sequence of Gracibacillus halophilus YIM-C55.5, a moderately halophilic and thermophilic organism from the Xiaochaidamu salt lake.</title>
        <authorList>
            <person name="Sugumar T."/>
            <person name="Polireddy D.R."/>
            <person name="Antony A."/>
            <person name="Madhava Y.R."/>
            <person name="Sivakumar N."/>
        </authorList>
    </citation>
    <scope>NUCLEOTIDE SEQUENCE [LARGE SCALE GENOMIC DNA]</scope>
    <source>
        <strain evidence="2 3">YIM-C55.5</strain>
    </source>
</reference>
<feature type="coiled-coil region" evidence="1">
    <location>
        <begin position="19"/>
        <end position="76"/>
    </location>
</feature>